<organism evidence="9 10">
    <name type="scientific">Neoroseomonas lacus</name>
    <dbReference type="NCBI Taxonomy" id="287609"/>
    <lineage>
        <taxon>Bacteria</taxon>
        <taxon>Pseudomonadati</taxon>
        <taxon>Pseudomonadota</taxon>
        <taxon>Alphaproteobacteria</taxon>
        <taxon>Acetobacterales</taxon>
        <taxon>Acetobacteraceae</taxon>
        <taxon>Neoroseomonas</taxon>
    </lineage>
</organism>
<feature type="transmembrane region" description="Helical" evidence="6">
    <location>
        <begin position="446"/>
        <end position="472"/>
    </location>
</feature>
<comment type="caution">
    <text evidence="9">The sequence shown here is derived from an EMBL/GenBank/DDBJ whole genome shotgun (WGS) entry which is preliminary data.</text>
</comment>
<feature type="transmembrane region" description="Helical" evidence="6">
    <location>
        <begin position="65"/>
        <end position="81"/>
    </location>
</feature>
<keyword evidence="3 6" id="KW-0812">Transmembrane</keyword>
<dbReference type="EMBL" id="BMKW01000005">
    <property type="protein sequence ID" value="GGJ16538.1"/>
    <property type="molecule type" value="Genomic_DNA"/>
</dbReference>
<dbReference type="Pfam" id="PF13567">
    <property type="entry name" value="DUF4131"/>
    <property type="match status" value="1"/>
</dbReference>
<accession>A0A917KL44</accession>
<reference evidence="9" key="2">
    <citation type="submission" date="2020-09" db="EMBL/GenBank/DDBJ databases">
        <authorList>
            <person name="Sun Q."/>
            <person name="Zhou Y."/>
        </authorList>
    </citation>
    <scope>NUCLEOTIDE SEQUENCE</scope>
    <source>
        <strain evidence="9">CGMCC 1.3617</strain>
    </source>
</reference>
<sequence>MWNRPLSSTVTRMAPRHAVDRLRAIAGGAGLLLAGERGRLAPWLAVAMGAGVITYFGLREEPPGWTLLLAPVLILVAVLVAQRMPQAGWVIGLAGAAALGFGAAAWHGWRAPPLATPPRQAVILNGIVQHVDLLPAGRRLTLAGVRFGPDEPVQPRSFRVRLRANDPARPQPGDRVAVRALVRAPSAPAFPGAWDFQRAAFFAGEGGSGFAIGPSEVVAAAGGSQPLSGLQAALEARATNALPGAAGAVAAALLTGGQSAIPAADLTAMRDAGLAHLLSVSGLHIAIVMGVSFWVVRLLIACWRWLALRVDGKAVAGVAALVAGGFYMMLTGAQVPMQRSFASAVLVTLALLTGRQAVSMRSLALAAAAVMLISPVALLGPSFQMSFAAVLALIAGWEILKEPMRRLRGDGASWRKGLVLAAGLVGTSVLAGMATAPFGLAHFSRLQWYGVAANAVAVPLTSVLVMPAGMLAAALMPLGLDGPALWVMGWGCEAVLVVAREVASWPGAAQTARPLPPWGLATAAFGMVWLCLWRLRWRWLGVPVLVLGLMSPMLHRAPDLFVSGDARLLGVMAGGEMWVQRQSGASAMTRDFWLRAHGLTAARALPSSGEEAGGAIACLPGACRLQPVVDGPVALLLRGDAPGEACGRVGLVISAEPLRGRCAGSQVIDRFSVWRNGPHAVWIEPDGIRVVSDRAWRGERPWVPPMPVPRGREALPSAPVE</sequence>
<proteinExistence type="predicted"/>
<keyword evidence="10" id="KW-1185">Reference proteome</keyword>
<feature type="transmembrane region" description="Helical" evidence="6">
    <location>
        <begin position="418"/>
        <end position="440"/>
    </location>
</feature>
<dbReference type="GO" id="GO:0005886">
    <property type="term" value="C:plasma membrane"/>
    <property type="evidence" value="ECO:0007669"/>
    <property type="project" value="UniProtKB-SubCell"/>
</dbReference>
<comment type="subcellular location">
    <subcellularLocation>
        <location evidence="1">Cell membrane</location>
        <topology evidence="1">Multi-pass membrane protein</topology>
    </subcellularLocation>
</comment>
<feature type="domain" description="ComEC/Rec2-related protein" evidence="7">
    <location>
        <begin position="253"/>
        <end position="536"/>
    </location>
</feature>
<name>A0A917KL44_9PROT</name>
<dbReference type="InterPro" id="IPR025405">
    <property type="entry name" value="DUF4131"/>
</dbReference>
<protein>
    <submittedName>
        <fullName evidence="9">Competence protein ComEC</fullName>
    </submittedName>
</protein>
<dbReference type="Pfam" id="PF03772">
    <property type="entry name" value="Competence"/>
    <property type="match status" value="1"/>
</dbReference>
<dbReference type="InterPro" id="IPR004477">
    <property type="entry name" value="ComEC_N"/>
</dbReference>
<dbReference type="Proteomes" id="UP000661507">
    <property type="component" value="Unassembled WGS sequence"/>
</dbReference>
<feature type="transmembrane region" description="Helical" evidence="6">
    <location>
        <begin position="364"/>
        <end position="397"/>
    </location>
</feature>
<evidence type="ECO:0000256" key="4">
    <source>
        <dbReference type="ARBA" id="ARBA00022989"/>
    </source>
</evidence>
<feature type="transmembrane region" description="Helical" evidence="6">
    <location>
        <begin position="40"/>
        <end position="58"/>
    </location>
</feature>
<keyword evidence="5 6" id="KW-0472">Membrane</keyword>
<feature type="transmembrane region" description="Helical" evidence="6">
    <location>
        <begin position="312"/>
        <end position="329"/>
    </location>
</feature>
<dbReference type="AlphaFoldDB" id="A0A917KL44"/>
<evidence type="ECO:0000256" key="5">
    <source>
        <dbReference type="ARBA" id="ARBA00023136"/>
    </source>
</evidence>
<evidence type="ECO:0000259" key="8">
    <source>
        <dbReference type="Pfam" id="PF13567"/>
    </source>
</evidence>
<reference evidence="9" key="1">
    <citation type="journal article" date="2014" name="Int. J. Syst. Evol. Microbiol.">
        <title>Complete genome sequence of Corynebacterium casei LMG S-19264T (=DSM 44701T), isolated from a smear-ripened cheese.</title>
        <authorList>
            <consortium name="US DOE Joint Genome Institute (JGI-PGF)"/>
            <person name="Walter F."/>
            <person name="Albersmeier A."/>
            <person name="Kalinowski J."/>
            <person name="Ruckert C."/>
        </authorList>
    </citation>
    <scope>NUCLEOTIDE SEQUENCE</scope>
    <source>
        <strain evidence="9">CGMCC 1.3617</strain>
    </source>
</reference>
<dbReference type="PANTHER" id="PTHR30619">
    <property type="entry name" value="DNA INTERNALIZATION/COMPETENCE PROTEIN COMEC/REC2"/>
    <property type="match status" value="1"/>
</dbReference>
<dbReference type="PANTHER" id="PTHR30619:SF1">
    <property type="entry name" value="RECOMBINATION PROTEIN 2"/>
    <property type="match status" value="1"/>
</dbReference>
<keyword evidence="2" id="KW-1003">Cell membrane</keyword>
<evidence type="ECO:0000256" key="2">
    <source>
        <dbReference type="ARBA" id="ARBA00022475"/>
    </source>
</evidence>
<dbReference type="InterPro" id="IPR052159">
    <property type="entry name" value="Competence_DNA_uptake"/>
</dbReference>
<dbReference type="NCBIfam" id="TIGR00360">
    <property type="entry name" value="ComEC_N-term"/>
    <property type="match status" value="1"/>
</dbReference>
<evidence type="ECO:0000256" key="3">
    <source>
        <dbReference type="ARBA" id="ARBA00022692"/>
    </source>
</evidence>
<feature type="transmembrane region" description="Helical" evidence="6">
    <location>
        <begin position="87"/>
        <end position="109"/>
    </location>
</feature>
<evidence type="ECO:0000313" key="9">
    <source>
        <dbReference type="EMBL" id="GGJ16538.1"/>
    </source>
</evidence>
<keyword evidence="4 6" id="KW-1133">Transmembrane helix</keyword>
<feature type="transmembrane region" description="Helical" evidence="6">
    <location>
        <begin position="277"/>
        <end position="306"/>
    </location>
</feature>
<evidence type="ECO:0000259" key="7">
    <source>
        <dbReference type="Pfam" id="PF03772"/>
    </source>
</evidence>
<gene>
    <name evidence="9" type="ORF">GCM10011320_24930</name>
</gene>
<evidence type="ECO:0000256" key="1">
    <source>
        <dbReference type="ARBA" id="ARBA00004651"/>
    </source>
</evidence>
<feature type="domain" description="DUF4131" evidence="8">
    <location>
        <begin position="62"/>
        <end position="204"/>
    </location>
</feature>
<evidence type="ECO:0000313" key="10">
    <source>
        <dbReference type="Proteomes" id="UP000661507"/>
    </source>
</evidence>
<evidence type="ECO:0000256" key="6">
    <source>
        <dbReference type="SAM" id="Phobius"/>
    </source>
</evidence>